<name>A0A820GYY3_9BILA</name>
<proteinExistence type="predicted"/>
<protein>
    <submittedName>
        <fullName evidence="2">Uncharacterized protein</fullName>
    </submittedName>
</protein>
<gene>
    <name evidence="2" type="ORF">OKA104_LOCUS45383</name>
</gene>
<evidence type="ECO:0000256" key="1">
    <source>
        <dbReference type="SAM" id="MobiDB-lite"/>
    </source>
</evidence>
<accession>A0A820GYY3</accession>
<sequence>VVPITDKQHNSKPIIQRTSSLNDQKQSILSTQNHQWTLPNTLKYHPNTTETFQFPFEKKINREYPIESYATSD</sequence>
<dbReference type="Proteomes" id="UP000663881">
    <property type="component" value="Unassembled WGS sequence"/>
</dbReference>
<evidence type="ECO:0000313" key="3">
    <source>
        <dbReference type="Proteomes" id="UP000663881"/>
    </source>
</evidence>
<evidence type="ECO:0000313" key="2">
    <source>
        <dbReference type="EMBL" id="CAF4284754.1"/>
    </source>
</evidence>
<organism evidence="2 3">
    <name type="scientific">Adineta steineri</name>
    <dbReference type="NCBI Taxonomy" id="433720"/>
    <lineage>
        <taxon>Eukaryota</taxon>
        <taxon>Metazoa</taxon>
        <taxon>Spiralia</taxon>
        <taxon>Gnathifera</taxon>
        <taxon>Rotifera</taxon>
        <taxon>Eurotatoria</taxon>
        <taxon>Bdelloidea</taxon>
        <taxon>Adinetida</taxon>
        <taxon>Adinetidae</taxon>
        <taxon>Adineta</taxon>
    </lineage>
</organism>
<dbReference type="AlphaFoldDB" id="A0A820GYY3"/>
<feature type="region of interest" description="Disordered" evidence="1">
    <location>
        <begin position="1"/>
        <end position="23"/>
    </location>
</feature>
<comment type="caution">
    <text evidence="2">The sequence shown here is derived from an EMBL/GenBank/DDBJ whole genome shotgun (WGS) entry which is preliminary data.</text>
</comment>
<reference evidence="2" key="1">
    <citation type="submission" date="2021-02" db="EMBL/GenBank/DDBJ databases">
        <authorList>
            <person name="Nowell W R."/>
        </authorList>
    </citation>
    <scope>NUCLEOTIDE SEQUENCE</scope>
</reference>
<feature type="compositionally biased region" description="Polar residues" evidence="1">
    <location>
        <begin position="11"/>
        <end position="23"/>
    </location>
</feature>
<dbReference type="EMBL" id="CAJOAY010014990">
    <property type="protein sequence ID" value="CAF4284754.1"/>
    <property type="molecule type" value="Genomic_DNA"/>
</dbReference>
<feature type="non-terminal residue" evidence="2">
    <location>
        <position position="1"/>
    </location>
</feature>